<reference evidence="2 3" key="2">
    <citation type="submission" date="2015-05" db="EMBL/GenBank/DDBJ databases">
        <authorList>
            <person name="Morales-Cruz A."/>
            <person name="Amrine K.C."/>
            <person name="Cantu D."/>
        </authorList>
    </citation>
    <scope>NUCLEOTIDE SEQUENCE [LARGE SCALE GENOMIC DNA]</scope>
    <source>
        <strain evidence="2">UCRPC4</strain>
    </source>
</reference>
<gene>
    <name evidence="2" type="ORF">UCRPC4_g02039</name>
</gene>
<dbReference type="PANTHER" id="PTHR14374">
    <property type="entry name" value="FOIE GRAS"/>
    <property type="match status" value="1"/>
</dbReference>
<sequence length="676" mass="75318">MLANEMGWTIYECAVHCKDAESLLWVSWELHCSHYPARPDFNYDLRKSLDVLEPTSPKPTVVIKADDFSSPVCPGFAFITSVGNVGEQLEAQLVIESVAQSNSAPIYLSELKIVFEGGLRSIRILSDESEDSDSSDFYQLSAILLKDAPMSADLSGMQSPTTGLIALTGTANLTFMPGVTKAFNLSMIPREAGEVRVASIALILNEERFSLTSVTSGSHVASSDQWYLKQSRLLSRQIGQDRNVSTAKILPKPPKLEIKPRARGIQRTYYTNERVDLELDLQNGEDDDIEVSIDVLITCARETDIKVSWLDAEEFATLSIPADSSSPASFNLPPRSLQNFKRHTSQGLSIALRNTDVAAHYEIFVTAHYHLISEDETQMSKEIMMTVPFVRPFEANYDFQARLDNSPWPNFFQMPDDDVLLENRERRIADQVPEGLSQRFSLNSKIVSFALEPLLIERIELVIEDVTGGAVCKITQMTGSKSDNSIDPNELLERAFDIVVSKYTLADRRQVSLDFALAIYWRRASENSEETVSTLATPRFVIPMAEPRVLLTKSRPSHPASDDPDSQAVPGLVTVYYTLENPSLHFLSFSLTMESSEDFAFSGPKTSTLNLVPLSQHSVAFRLLATKTNPNINENPDIWLRPNLVVVDQGFRKQLRVIAAGEGVRQDKKGVIVSIN</sequence>
<reference evidence="2 3" key="1">
    <citation type="submission" date="2015-05" db="EMBL/GenBank/DDBJ databases">
        <title>Distinctive expansion of gene families associated with plant cell wall degradation and secondary metabolism in the genomes of grapevine trunk pathogens.</title>
        <authorList>
            <person name="Lawrence D.P."/>
            <person name="Travadon R."/>
            <person name="Rolshausen P.E."/>
            <person name="Baumgartner K."/>
        </authorList>
    </citation>
    <scope>NUCLEOTIDE SEQUENCE [LARGE SCALE GENOMIC DNA]</scope>
    <source>
        <strain evidence="2">UCRPC4</strain>
    </source>
</reference>
<evidence type="ECO:0000313" key="2">
    <source>
        <dbReference type="EMBL" id="KKY25100.1"/>
    </source>
</evidence>
<dbReference type="Proteomes" id="UP000053317">
    <property type="component" value="Unassembled WGS sequence"/>
</dbReference>
<evidence type="ECO:0000259" key="1">
    <source>
        <dbReference type="Pfam" id="PF07919"/>
    </source>
</evidence>
<dbReference type="OrthoDB" id="6278596at2759"/>
<name>A0A0G2H901_PHACM</name>
<comment type="caution">
    <text evidence="2">The sequence shown here is derived from an EMBL/GenBank/DDBJ whole genome shotgun (WGS) entry which is preliminary data.</text>
</comment>
<dbReference type="EMBL" id="LCWF01000049">
    <property type="protein sequence ID" value="KKY25100.1"/>
    <property type="molecule type" value="Genomic_DNA"/>
</dbReference>
<organism evidence="2 3">
    <name type="scientific">Phaeomoniella chlamydospora</name>
    <name type="common">Phaeoacremonium chlamydosporum</name>
    <dbReference type="NCBI Taxonomy" id="158046"/>
    <lineage>
        <taxon>Eukaryota</taxon>
        <taxon>Fungi</taxon>
        <taxon>Dikarya</taxon>
        <taxon>Ascomycota</taxon>
        <taxon>Pezizomycotina</taxon>
        <taxon>Eurotiomycetes</taxon>
        <taxon>Chaetothyriomycetidae</taxon>
        <taxon>Phaeomoniellales</taxon>
        <taxon>Phaeomoniellaceae</taxon>
        <taxon>Phaeomoniella</taxon>
    </lineage>
</organism>
<dbReference type="Pfam" id="PF07919">
    <property type="entry name" value="Gryzun"/>
    <property type="match status" value="1"/>
</dbReference>
<accession>A0A0G2H901</accession>
<dbReference type="PANTHER" id="PTHR14374:SF0">
    <property type="entry name" value="TRAFFICKING PROTEIN PARTICLE COMPLEX SUBUNIT 11"/>
    <property type="match status" value="1"/>
</dbReference>
<evidence type="ECO:0000313" key="3">
    <source>
        <dbReference type="Proteomes" id="UP000053317"/>
    </source>
</evidence>
<proteinExistence type="predicted"/>
<dbReference type="AlphaFoldDB" id="A0A0G2H901"/>
<feature type="domain" description="Gryzun putative trafficking through Golgi" evidence="1">
    <location>
        <begin position="61"/>
        <end position="675"/>
    </location>
</feature>
<dbReference type="InterPro" id="IPR012880">
    <property type="entry name" value="Gryzun"/>
</dbReference>
<protein>
    <recommendedName>
        <fullName evidence="1">Gryzun putative trafficking through Golgi domain-containing protein</fullName>
    </recommendedName>
</protein>
<keyword evidence="3" id="KW-1185">Reference proteome</keyword>